<dbReference type="InterPro" id="IPR013783">
    <property type="entry name" value="Ig-like_fold"/>
</dbReference>
<feature type="signal peptide" evidence="2">
    <location>
        <begin position="1"/>
        <end position="30"/>
    </location>
</feature>
<dbReference type="Gene3D" id="2.60.40.10">
    <property type="entry name" value="Immunoglobulins"/>
    <property type="match status" value="1"/>
</dbReference>
<comment type="caution">
    <text evidence="3">The sequence shown here is derived from an EMBL/GenBank/DDBJ whole genome shotgun (WGS) entry which is preliminary data.</text>
</comment>
<dbReference type="GO" id="GO:0050776">
    <property type="term" value="P:regulation of immune response"/>
    <property type="evidence" value="ECO:0007669"/>
    <property type="project" value="InterPro"/>
</dbReference>
<reference evidence="3 4" key="1">
    <citation type="submission" date="2019-06" db="EMBL/GenBank/DDBJ databases">
        <title>Draft genomes of female and male turbot (Scophthalmus maximus).</title>
        <authorList>
            <person name="Xu H."/>
            <person name="Xu X.-W."/>
            <person name="Shao C."/>
            <person name="Chen S."/>
        </authorList>
    </citation>
    <scope>NUCLEOTIDE SEQUENCE [LARGE SCALE GENOMIC DNA]</scope>
    <source>
        <strain evidence="3">Ysfricsl-2016a</strain>
        <tissue evidence="3">Blood</tissue>
    </source>
</reference>
<name>A0A6A4S500_SCOMX</name>
<dbReference type="GO" id="GO:0005886">
    <property type="term" value="C:plasma membrane"/>
    <property type="evidence" value="ECO:0007669"/>
    <property type="project" value="TreeGrafter"/>
</dbReference>
<protein>
    <recommendedName>
        <fullName evidence="5">V-set immunoregulatory receptor</fullName>
    </recommendedName>
</protein>
<dbReference type="GO" id="GO:0046636">
    <property type="term" value="P:negative regulation of alpha-beta T cell activation"/>
    <property type="evidence" value="ECO:0007669"/>
    <property type="project" value="TreeGrafter"/>
</dbReference>
<accession>A0A6A4S500</accession>
<dbReference type="PANTHER" id="PTHR44819">
    <property type="entry name" value="V-TYPE IMMUNOGLOBULIN DOMAIN-CONTAINING SUPPRESSOR OF T-CELL ACTIVATION"/>
    <property type="match status" value="1"/>
</dbReference>
<dbReference type="SUPFAM" id="SSF48726">
    <property type="entry name" value="Immunoglobulin"/>
    <property type="match status" value="1"/>
</dbReference>
<dbReference type="PANTHER" id="PTHR44819:SF1">
    <property type="entry name" value="V-TYPE IMMUNOGLOBULIN DOMAIN-CONTAINING SUPPRESSOR OF T-CELL ACTIVATION"/>
    <property type="match status" value="1"/>
</dbReference>
<dbReference type="AlphaFoldDB" id="A0A6A4S500"/>
<evidence type="ECO:0000256" key="1">
    <source>
        <dbReference type="SAM" id="Phobius"/>
    </source>
</evidence>
<proteinExistence type="predicted"/>
<dbReference type="InterPro" id="IPR042473">
    <property type="entry name" value="VISTA"/>
</dbReference>
<dbReference type="EMBL" id="VEVO01000018">
    <property type="protein sequence ID" value="KAF0027258.1"/>
    <property type="molecule type" value="Genomic_DNA"/>
</dbReference>
<evidence type="ECO:0008006" key="5">
    <source>
        <dbReference type="Google" id="ProtNLM"/>
    </source>
</evidence>
<dbReference type="InterPro" id="IPR036179">
    <property type="entry name" value="Ig-like_dom_sf"/>
</dbReference>
<evidence type="ECO:0000256" key="2">
    <source>
        <dbReference type="SAM" id="SignalP"/>
    </source>
</evidence>
<organism evidence="3 4">
    <name type="scientific">Scophthalmus maximus</name>
    <name type="common">Turbot</name>
    <name type="synonym">Psetta maxima</name>
    <dbReference type="NCBI Taxonomy" id="52904"/>
    <lineage>
        <taxon>Eukaryota</taxon>
        <taxon>Metazoa</taxon>
        <taxon>Chordata</taxon>
        <taxon>Craniata</taxon>
        <taxon>Vertebrata</taxon>
        <taxon>Euteleostomi</taxon>
        <taxon>Actinopterygii</taxon>
        <taxon>Neopterygii</taxon>
        <taxon>Teleostei</taxon>
        <taxon>Neoteleostei</taxon>
        <taxon>Acanthomorphata</taxon>
        <taxon>Carangaria</taxon>
        <taxon>Pleuronectiformes</taxon>
        <taxon>Pleuronectoidei</taxon>
        <taxon>Scophthalmidae</taxon>
        <taxon>Scophthalmus</taxon>
    </lineage>
</organism>
<keyword evidence="2" id="KW-0732">Signal</keyword>
<evidence type="ECO:0000313" key="3">
    <source>
        <dbReference type="EMBL" id="KAF0027258.1"/>
    </source>
</evidence>
<evidence type="ECO:0000313" key="4">
    <source>
        <dbReference type="Proteomes" id="UP000438429"/>
    </source>
</evidence>
<dbReference type="Proteomes" id="UP000438429">
    <property type="component" value="Unassembled WGS sequence"/>
</dbReference>
<sequence>MAAGSECRSPPVRRRTLVLWLCSALCSTAAAVITQPYESPNYICEANLEEEEEEEAKGEMSHVHSTLSISAPHLFFTCPEGATVKLVCAQRGAALHPTDVLKRSWLFTPHSDQHCSGREGPRHTTFGGHHHGNHSTPPELHFGFSEQNFWVILQNLTHADQGRYCCLVLDVQMINKHPTLVQKPHSHIVLHVTPRRNGSQDCTVWDPTPSGGTVPVALAIAACILALLSLPLILVLVYKQRENTHSSRRAQELVRMDSEAHGHENPVFLGGSPQIKTRTVSQIMARQSSETGRHLLSEPGTPLSPPAHGDMVFFPIEDTIPESPDFLQV</sequence>
<keyword evidence="1" id="KW-1133">Transmembrane helix</keyword>
<gene>
    <name evidence="3" type="ORF">F2P81_019999</name>
</gene>
<feature type="transmembrane region" description="Helical" evidence="1">
    <location>
        <begin position="216"/>
        <end position="238"/>
    </location>
</feature>
<keyword evidence="1" id="KW-0472">Membrane</keyword>
<keyword evidence="1" id="KW-0812">Transmembrane</keyword>
<feature type="chain" id="PRO_5025612302" description="V-set immunoregulatory receptor" evidence="2">
    <location>
        <begin position="31"/>
        <end position="329"/>
    </location>
</feature>